<dbReference type="KEGG" id="aagg:ETAA8_20060"/>
<reference evidence="1 2" key="1">
    <citation type="submission" date="2019-02" db="EMBL/GenBank/DDBJ databases">
        <title>Deep-cultivation of Planctomycetes and their phenomic and genomic characterization uncovers novel biology.</title>
        <authorList>
            <person name="Wiegand S."/>
            <person name="Jogler M."/>
            <person name="Boedeker C."/>
            <person name="Pinto D."/>
            <person name="Vollmers J."/>
            <person name="Rivas-Marin E."/>
            <person name="Kohn T."/>
            <person name="Peeters S.H."/>
            <person name="Heuer A."/>
            <person name="Rast P."/>
            <person name="Oberbeckmann S."/>
            <person name="Bunk B."/>
            <person name="Jeske O."/>
            <person name="Meyerdierks A."/>
            <person name="Storesund J.E."/>
            <person name="Kallscheuer N."/>
            <person name="Luecker S."/>
            <person name="Lage O.M."/>
            <person name="Pohl T."/>
            <person name="Merkel B.J."/>
            <person name="Hornburger P."/>
            <person name="Mueller R.-W."/>
            <person name="Bruemmer F."/>
            <person name="Labrenz M."/>
            <person name="Spormann A.M."/>
            <person name="Op den Camp H."/>
            <person name="Overmann J."/>
            <person name="Amann R."/>
            <person name="Jetten M.S.M."/>
            <person name="Mascher T."/>
            <person name="Medema M.H."/>
            <person name="Devos D.P."/>
            <person name="Kaster A.-K."/>
            <person name="Ovreas L."/>
            <person name="Rohde M."/>
            <person name="Galperin M.Y."/>
            <person name="Jogler C."/>
        </authorList>
    </citation>
    <scope>NUCLEOTIDE SEQUENCE [LARGE SCALE GENOMIC DNA]</scope>
    <source>
        <strain evidence="1 2">ETA_A8</strain>
    </source>
</reference>
<protein>
    <submittedName>
        <fullName evidence="1">Uncharacterized protein</fullName>
    </submittedName>
</protein>
<organism evidence="1 2">
    <name type="scientific">Anatilimnocola aggregata</name>
    <dbReference type="NCBI Taxonomy" id="2528021"/>
    <lineage>
        <taxon>Bacteria</taxon>
        <taxon>Pseudomonadati</taxon>
        <taxon>Planctomycetota</taxon>
        <taxon>Planctomycetia</taxon>
        <taxon>Pirellulales</taxon>
        <taxon>Pirellulaceae</taxon>
        <taxon>Anatilimnocola</taxon>
    </lineage>
</organism>
<dbReference type="Proteomes" id="UP000315017">
    <property type="component" value="Chromosome"/>
</dbReference>
<dbReference type="EMBL" id="CP036274">
    <property type="protein sequence ID" value="QDU26922.1"/>
    <property type="molecule type" value="Genomic_DNA"/>
</dbReference>
<dbReference type="AlphaFoldDB" id="A0A517Y9T5"/>
<accession>A0A517Y9T5</accession>
<name>A0A517Y9T5_9BACT</name>
<evidence type="ECO:0000313" key="1">
    <source>
        <dbReference type="EMBL" id="QDU26922.1"/>
    </source>
</evidence>
<evidence type="ECO:0000313" key="2">
    <source>
        <dbReference type="Proteomes" id="UP000315017"/>
    </source>
</evidence>
<keyword evidence="2" id="KW-1185">Reference proteome</keyword>
<proteinExistence type="predicted"/>
<gene>
    <name evidence="1" type="ORF">ETAA8_20060</name>
</gene>
<sequence>MKLDDEVFFEATGIIQPIVKGNLISNILRDFTAHFKQSGSSLRYFAFPPNKSPHKLSGCDVHHHLLLNFAQHVGRTDQILDIRL</sequence>